<feature type="transmembrane region" description="Helical" evidence="3">
    <location>
        <begin position="131"/>
        <end position="151"/>
    </location>
</feature>
<dbReference type="AlphaFoldDB" id="A0A563VK21"/>
<dbReference type="GO" id="GO:0006629">
    <property type="term" value="P:lipid metabolic process"/>
    <property type="evidence" value="ECO:0007669"/>
    <property type="project" value="InterPro"/>
</dbReference>
<evidence type="ECO:0000256" key="3">
    <source>
        <dbReference type="SAM" id="Phobius"/>
    </source>
</evidence>
<dbReference type="RefSeq" id="WP_144869601.1">
    <property type="nucleotide sequence ID" value="NZ_LR213875.1"/>
</dbReference>
<keyword evidence="3" id="KW-0472">Membrane</keyword>
<accession>A0A563VK21</accession>
<feature type="transmembrane region" description="Helical" evidence="3">
    <location>
        <begin position="20"/>
        <end position="42"/>
    </location>
</feature>
<evidence type="ECO:0000313" key="6">
    <source>
        <dbReference type="Proteomes" id="UP000320055"/>
    </source>
</evidence>
<keyword evidence="6" id="KW-1185">Reference proteome</keyword>
<dbReference type="EMBL" id="CAACVJ010000027">
    <property type="protein sequence ID" value="VEP11836.1"/>
    <property type="molecule type" value="Genomic_DNA"/>
</dbReference>
<protein>
    <submittedName>
        <fullName evidence="5">Fatty acid desaturase</fullName>
    </submittedName>
</protein>
<keyword evidence="3" id="KW-1133">Transmembrane helix</keyword>
<comment type="similarity">
    <text evidence="2">Belongs to the fatty acid desaturase type 2 family.</text>
</comment>
<gene>
    <name evidence="5" type="ORF">H1P_1220005</name>
</gene>
<evidence type="ECO:0000256" key="1">
    <source>
        <dbReference type="ARBA" id="ARBA00001954"/>
    </source>
</evidence>
<evidence type="ECO:0000313" key="5">
    <source>
        <dbReference type="EMBL" id="VEP11836.1"/>
    </source>
</evidence>
<dbReference type="Pfam" id="PF00487">
    <property type="entry name" value="FA_desaturase"/>
    <property type="match status" value="1"/>
</dbReference>
<feature type="domain" description="Fatty acid desaturase" evidence="4">
    <location>
        <begin position="48"/>
        <end position="284"/>
    </location>
</feature>
<evidence type="ECO:0000259" key="4">
    <source>
        <dbReference type="Pfam" id="PF00487"/>
    </source>
</evidence>
<keyword evidence="3" id="KW-0812">Transmembrane</keyword>
<feature type="transmembrane region" description="Helical" evidence="3">
    <location>
        <begin position="49"/>
        <end position="67"/>
    </location>
</feature>
<name>A0A563VK21_9CYAN</name>
<dbReference type="InterPro" id="IPR005804">
    <property type="entry name" value="FA_desaturase_dom"/>
</dbReference>
<feature type="transmembrane region" description="Helical" evidence="3">
    <location>
        <begin position="172"/>
        <end position="189"/>
    </location>
</feature>
<reference evidence="5 6" key="1">
    <citation type="submission" date="2019-01" db="EMBL/GenBank/DDBJ databases">
        <authorList>
            <person name="Brito A."/>
        </authorList>
    </citation>
    <scope>NUCLEOTIDE SEQUENCE [LARGE SCALE GENOMIC DNA]</scope>
    <source>
        <strain evidence="5">1</strain>
    </source>
</reference>
<organism evidence="5 6">
    <name type="scientific">Hyella patelloides LEGE 07179</name>
    <dbReference type="NCBI Taxonomy" id="945734"/>
    <lineage>
        <taxon>Bacteria</taxon>
        <taxon>Bacillati</taxon>
        <taxon>Cyanobacteriota</taxon>
        <taxon>Cyanophyceae</taxon>
        <taxon>Pleurocapsales</taxon>
        <taxon>Hyellaceae</taxon>
        <taxon>Hyella</taxon>
    </lineage>
</organism>
<dbReference type="OrthoDB" id="784276at2"/>
<dbReference type="Proteomes" id="UP000320055">
    <property type="component" value="Unassembled WGS sequence"/>
</dbReference>
<comment type="cofactor">
    <cofactor evidence="1">
        <name>Fe(2+)</name>
        <dbReference type="ChEBI" id="CHEBI:29033"/>
    </cofactor>
</comment>
<sequence length="344" mass="39789">MTAVEQKLNSLNYLRSSKPFWNALAITYTLLGYYAGIGLLIATSFLLNALGIVIVTHTLVLSAYLAHEFTHGTIFRSMKLNTLAGEVAQWLNGACYCSFRNMSRRHIAHHIEKADHADCDLLKLLRSFPKLIQWFILALEWFCFPALFFLLQWRAITAPYWNLVRRGERLRVTTMLLIRGAMFALLGWVSPKALLLYFLCFMGMVTVIRLVDAFQHDYETIPIGEIAPEQNLDYEQFHTFSTLFTKRWKWINLLLLNFGYHNAHHALMKCPWHSLPELHEELSQRQKILNIDLVTLLIFFHQHRMKRIFLGEGEALNDRGELDMSKFYGALGGTAILLPAQLIE</sequence>
<evidence type="ECO:0000256" key="2">
    <source>
        <dbReference type="ARBA" id="ARBA00008749"/>
    </source>
</evidence>
<proteinExistence type="inferred from homology"/>